<feature type="compositionally biased region" description="Basic and acidic residues" evidence="1">
    <location>
        <begin position="67"/>
        <end position="90"/>
    </location>
</feature>
<dbReference type="AlphaFoldDB" id="A0A427ARG9"/>
<protein>
    <submittedName>
        <fullName evidence="2">Uncharacterized protein</fullName>
    </submittedName>
</protein>
<organism evidence="2 3">
    <name type="scientific">Ensete ventricosum</name>
    <name type="common">Abyssinian banana</name>
    <name type="synonym">Musa ensete</name>
    <dbReference type="NCBI Taxonomy" id="4639"/>
    <lineage>
        <taxon>Eukaryota</taxon>
        <taxon>Viridiplantae</taxon>
        <taxon>Streptophyta</taxon>
        <taxon>Embryophyta</taxon>
        <taxon>Tracheophyta</taxon>
        <taxon>Spermatophyta</taxon>
        <taxon>Magnoliopsida</taxon>
        <taxon>Liliopsida</taxon>
        <taxon>Zingiberales</taxon>
        <taxon>Musaceae</taxon>
        <taxon>Ensete</taxon>
    </lineage>
</organism>
<evidence type="ECO:0000256" key="1">
    <source>
        <dbReference type="SAM" id="MobiDB-lite"/>
    </source>
</evidence>
<gene>
    <name evidence="2" type="ORF">B296_00016328</name>
</gene>
<name>A0A427ARG9_ENSVE</name>
<proteinExistence type="predicted"/>
<dbReference type="EMBL" id="AMZH03001582">
    <property type="protein sequence ID" value="RRT78806.1"/>
    <property type="molecule type" value="Genomic_DNA"/>
</dbReference>
<reference evidence="2 3" key="1">
    <citation type="journal article" date="2014" name="Agronomy (Basel)">
        <title>A Draft Genome Sequence for Ensete ventricosum, the Drought-Tolerant Tree Against Hunger.</title>
        <authorList>
            <person name="Harrison J."/>
            <person name="Moore K.A."/>
            <person name="Paszkiewicz K."/>
            <person name="Jones T."/>
            <person name="Grant M."/>
            <person name="Ambacheew D."/>
            <person name="Muzemil S."/>
            <person name="Studholme D.J."/>
        </authorList>
    </citation>
    <scope>NUCLEOTIDE SEQUENCE [LARGE SCALE GENOMIC DNA]</scope>
</reference>
<evidence type="ECO:0000313" key="2">
    <source>
        <dbReference type="EMBL" id="RRT78806.1"/>
    </source>
</evidence>
<feature type="region of interest" description="Disordered" evidence="1">
    <location>
        <begin position="44"/>
        <end position="124"/>
    </location>
</feature>
<comment type="caution">
    <text evidence="2">The sequence shown here is derived from an EMBL/GenBank/DDBJ whole genome shotgun (WGS) entry which is preliminary data.</text>
</comment>
<dbReference type="Proteomes" id="UP000287651">
    <property type="component" value="Unassembled WGS sequence"/>
</dbReference>
<accession>A0A427ARG9</accession>
<feature type="compositionally biased region" description="Basic and acidic residues" evidence="1">
    <location>
        <begin position="44"/>
        <end position="56"/>
    </location>
</feature>
<sequence length="124" mass="13740">MTARNLSINYCLRILPRGAREEPRRTGEGTGPAMVVAEAARLAVRTERQRRVAESRRQRRAPGRQQVQERARRLEVKRQGWRRERPERRVGGTVGAVGVEEGGLQEAHVGGEGGLGGRRHSGVG</sequence>
<evidence type="ECO:0000313" key="3">
    <source>
        <dbReference type="Proteomes" id="UP000287651"/>
    </source>
</evidence>